<dbReference type="PANTHER" id="PTHR43649:SF12">
    <property type="entry name" value="DIACETYLCHITOBIOSE BINDING PROTEIN DASA"/>
    <property type="match status" value="1"/>
</dbReference>
<dbReference type="InParanoid" id="A0A540VH06"/>
<feature type="signal peptide" evidence="1">
    <location>
        <begin position="1"/>
        <end position="28"/>
    </location>
</feature>
<evidence type="ECO:0000256" key="1">
    <source>
        <dbReference type="SAM" id="SignalP"/>
    </source>
</evidence>
<keyword evidence="3" id="KW-1185">Reference proteome</keyword>
<evidence type="ECO:0000313" key="2">
    <source>
        <dbReference type="EMBL" id="TQE95972.1"/>
    </source>
</evidence>
<dbReference type="PANTHER" id="PTHR43649">
    <property type="entry name" value="ARABINOSE-BINDING PROTEIN-RELATED"/>
    <property type="match status" value="1"/>
</dbReference>
<dbReference type="Pfam" id="PF13416">
    <property type="entry name" value="SBP_bac_8"/>
    <property type="match status" value="1"/>
</dbReference>
<dbReference type="InterPro" id="IPR006311">
    <property type="entry name" value="TAT_signal"/>
</dbReference>
<protein>
    <submittedName>
        <fullName evidence="2">Extracellular solute-binding protein</fullName>
    </submittedName>
</protein>
<sequence length="461" mass="51577">MYPIRQSGLSRRAFLRGLSALGVGAALAACAPSAAPESGTTAGGSGEAPSKEGVTIQYWVFWSQLGALKEAFEQTEEWQEAMGDNTWEFRSGIEQEARLTAVAAGTPPDIGALGNYLDFMIRGVVIPLDDYVEASDIIDPEQFIESNWEVCQHEGKTYGIPANECFVRRGLNYNVRLVEEAGLDPDNPPVTWDELFAWHEKLTKFDSAGNIVQIGIDPYDAEGGTGPGNDGWFLQESWGFNYYNEETREFNLDHDKMAAAFEVMGEFIKLIGPDNLVGLRSVEGQGTWGAAYTAQVQAMIIEGYWHPGETYNENPDVAQYNRATWVPVPEDRRGTKIQFGGGHMVQIFRDGRYKDEAWPIAEWLQSKSCNDLIYDNIGWLPAYKPYFNQADQNKYPGLKFYFDSVAEANYWGPFIRCPIQAFVQQKYQELREAVYRGQMTGAQAAARLQEEAVKELEASGF</sequence>
<dbReference type="InterPro" id="IPR006059">
    <property type="entry name" value="SBP"/>
</dbReference>
<proteinExistence type="predicted"/>
<gene>
    <name evidence="2" type="ORF">FKZ61_09515</name>
</gene>
<dbReference type="SUPFAM" id="SSF53850">
    <property type="entry name" value="Periplasmic binding protein-like II"/>
    <property type="match status" value="1"/>
</dbReference>
<feature type="chain" id="PRO_5021827621" evidence="1">
    <location>
        <begin position="29"/>
        <end position="461"/>
    </location>
</feature>
<dbReference type="EMBL" id="VIGC01000010">
    <property type="protein sequence ID" value="TQE95972.1"/>
    <property type="molecule type" value="Genomic_DNA"/>
</dbReference>
<reference evidence="2 3" key="1">
    <citation type="submission" date="2019-06" db="EMBL/GenBank/DDBJ databases">
        <title>Genome sequence of Litorilinea aerophila BAA-2444.</title>
        <authorList>
            <person name="Maclea K.S."/>
            <person name="Maurais E.G."/>
            <person name="Iannazzi L.C."/>
        </authorList>
    </citation>
    <scope>NUCLEOTIDE SEQUENCE [LARGE SCALE GENOMIC DNA]</scope>
    <source>
        <strain evidence="2 3">ATCC BAA-2444</strain>
    </source>
</reference>
<name>A0A540VH06_9CHLR</name>
<dbReference type="OrthoDB" id="94797at2"/>
<dbReference type="Gene3D" id="3.40.190.10">
    <property type="entry name" value="Periplasmic binding protein-like II"/>
    <property type="match status" value="1"/>
</dbReference>
<dbReference type="AlphaFoldDB" id="A0A540VH06"/>
<organism evidence="2 3">
    <name type="scientific">Litorilinea aerophila</name>
    <dbReference type="NCBI Taxonomy" id="1204385"/>
    <lineage>
        <taxon>Bacteria</taxon>
        <taxon>Bacillati</taxon>
        <taxon>Chloroflexota</taxon>
        <taxon>Caldilineae</taxon>
        <taxon>Caldilineales</taxon>
        <taxon>Caldilineaceae</taxon>
        <taxon>Litorilinea</taxon>
    </lineage>
</organism>
<dbReference type="Proteomes" id="UP000317371">
    <property type="component" value="Unassembled WGS sequence"/>
</dbReference>
<keyword evidence="1" id="KW-0732">Signal</keyword>
<dbReference type="PROSITE" id="PS51257">
    <property type="entry name" value="PROKAR_LIPOPROTEIN"/>
    <property type="match status" value="1"/>
</dbReference>
<accession>A0A540VH06</accession>
<dbReference type="RefSeq" id="WP_141609889.1">
    <property type="nucleotide sequence ID" value="NZ_VIGC02000010.1"/>
</dbReference>
<dbReference type="InterPro" id="IPR050490">
    <property type="entry name" value="Bact_solute-bd_prot1"/>
</dbReference>
<evidence type="ECO:0000313" key="3">
    <source>
        <dbReference type="Proteomes" id="UP000317371"/>
    </source>
</evidence>
<comment type="caution">
    <text evidence="2">The sequence shown here is derived from an EMBL/GenBank/DDBJ whole genome shotgun (WGS) entry which is preliminary data.</text>
</comment>
<dbReference type="PROSITE" id="PS51318">
    <property type="entry name" value="TAT"/>
    <property type="match status" value="1"/>
</dbReference>